<dbReference type="PROSITE" id="PS50222">
    <property type="entry name" value="EF_HAND_2"/>
    <property type="match status" value="2"/>
</dbReference>
<dbReference type="EMBL" id="JAHDYR010000064">
    <property type="protein sequence ID" value="KAG9390326.1"/>
    <property type="molecule type" value="Genomic_DNA"/>
</dbReference>
<feature type="compositionally biased region" description="Basic and acidic residues" evidence="4">
    <location>
        <begin position="910"/>
        <end position="926"/>
    </location>
</feature>
<dbReference type="PANTHER" id="PTHR44324">
    <property type="entry name" value="WD40 REPEAT DOMAIN 95"/>
    <property type="match status" value="1"/>
</dbReference>
<feature type="region of interest" description="Disordered" evidence="4">
    <location>
        <begin position="893"/>
        <end position="983"/>
    </location>
</feature>
<evidence type="ECO:0000256" key="4">
    <source>
        <dbReference type="SAM" id="MobiDB-lite"/>
    </source>
</evidence>
<feature type="repeat" description="WD" evidence="3">
    <location>
        <begin position="845"/>
        <end position="883"/>
    </location>
</feature>
<dbReference type="InterPro" id="IPR036322">
    <property type="entry name" value="WD40_repeat_dom_sf"/>
</dbReference>
<dbReference type="InterPro" id="IPR011992">
    <property type="entry name" value="EF-hand-dom_pair"/>
</dbReference>
<reference evidence="6" key="1">
    <citation type="submission" date="2021-05" db="EMBL/GenBank/DDBJ databases">
        <title>A free-living protist that lacks canonical eukaryotic 1 DNA replication and segregation systems.</title>
        <authorList>
            <person name="Salas-Leiva D.E."/>
            <person name="Tromer E.C."/>
            <person name="Curtis B.A."/>
            <person name="Jerlstrom-Hultqvist J."/>
            <person name="Kolisko M."/>
            <person name="Yi Z."/>
            <person name="Salas-Leiva J.S."/>
            <person name="Gallot-Lavallee L."/>
            <person name="Kops G.J.P.L."/>
            <person name="Archibald J.M."/>
            <person name="Simpson A.G.B."/>
            <person name="Roger A.J."/>
        </authorList>
    </citation>
    <scope>NUCLEOTIDE SEQUENCE</scope>
    <source>
        <strain evidence="6">BICM</strain>
    </source>
</reference>
<dbReference type="InterPro" id="IPR011047">
    <property type="entry name" value="Quinoprotein_ADH-like_sf"/>
</dbReference>
<dbReference type="SUPFAM" id="SSF47473">
    <property type="entry name" value="EF-hand"/>
    <property type="match status" value="1"/>
</dbReference>
<dbReference type="InterPro" id="IPR051242">
    <property type="entry name" value="WD-EF-hand_domain"/>
</dbReference>
<dbReference type="OrthoDB" id="10251381at2759"/>
<keyword evidence="2" id="KW-0106">Calcium</keyword>
<dbReference type="SUPFAM" id="SSF50978">
    <property type="entry name" value="WD40 repeat-like"/>
    <property type="match status" value="1"/>
</dbReference>
<organism evidence="6 7">
    <name type="scientific">Carpediemonas membranifera</name>
    <dbReference type="NCBI Taxonomy" id="201153"/>
    <lineage>
        <taxon>Eukaryota</taxon>
        <taxon>Metamonada</taxon>
        <taxon>Carpediemonas-like organisms</taxon>
        <taxon>Carpediemonas</taxon>
    </lineage>
</organism>
<evidence type="ECO:0000313" key="7">
    <source>
        <dbReference type="Proteomes" id="UP000717585"/>
    </source>
</evidence>
<feature type="domain" description="EF-hand" evidence="5">
    <location>
        <begin position="1"/>
        <end position="28"/>
    </location>
</feature>
<feature type="compositionally biased region" description="Low complexity" evidence="4">
    <location>
        <begin position="948"/>
        <end position="968"/>
    </location>
</feature>
<proteinExistence type="predicted"/>
<feature type="domain" description="EF-hand" evidence="5">
    <location>
        <begin position="30"/>
        <end position="65"/>
    </location>
</feature>
<dbReference type="PROSITE" id="PS00018">
    <property type="entry name" value="EF_HAND_1"/>
    <property type="match status" value="2"/>
</dbReference>
<evidence type="ECO:0000259" key="5">
    <source>
        <dbReference type="PROSITE" id="PS50222"/>
    </source>
</evidence>
<dbReference type="PANTHER" id="PTHR44324:SF4">
    <property type="entry name" value="WD40 REPEAT DOMAIN 95"/>
    <property type="match status" value="1"/>
</dbReference>
<feature type="repeat" description="WD" evidence="3">
    <location>
        <begin position="90"/>
        <end position="130"/>
    </location>
</feature>
<evidence type="ECO:0000256" key="1">
    <source>
        <dbReference type="ARBA" id="ARBA00022737"/>
    </source>
</evidence>
<keyword evidence="3" id="KW-0853">WD repeat</keyword>
<dbReference type="Gene3D" id="2.130.10.10">
    <property type="entry name" value="YVTN repeat-like/Quinoprotein amine dehydrogenase"/>
    <property type="match status" value="4"/>
</dbReference>
<dbReference type="Pfam" id="PF00400">
    <property type="entry name" value="WD40"/>
    <property type="match status" value="3"/>
</dbReference>
<accession>A0A8J6DZF3</accession>
<dbReference type="Gene3D" id="1.10.238.10">
    <property type="entry name" value="EF-hand"/>
    <property type="match status" value="1"/>
</dbReference>
<dbReference type="SUPFAM" id="SSF50998">
    <property type="entry name" value="Quinoprotein alcohol dehydrogenase-like"/>
    <property type="match status" value="1"/>
</dbReference>
<evidence type="ECO:0000256" key="2">
    <source>
        <dbReference type="ARBA" id="ARBA00022837"/>
    </source>
</evidence>
<comment type="caution">
    <text evidence="6">The sequence shown here is derived from an EMBL/GenBank/DDBJ whole genome shotgun (WGS) entry which is preliminary data.</text>
</comment>
<dbReference type="GO" id="GO:0005509">
    <property type="term" value="F:calcium ion binding"/>
    <property type="evidence" value="ECO:0007669"/>
    <property type="project" value="InterPro"/>
</dbReference>
<dbReference type="SMART" id="SM00054">
    <property type="entry name" value="EFh"/>
    <property type="match status" value="2"/>
</dbReference>
<dbReference type="PROSITE" id="PS50082">
    <property type="entry name" value="WD_REPEATS_2"/>
    <property type="match status" value="2"/>
</dbReference>
<dbReference type="Pfam" id="PF13499">
    <property type="entry name" value="EF-hand_7"/>
    <property type="match status" value="1"/>
</dbReference>
<dbReference type="CDD" id="cd00051">
    <property type="entry name" value="EFh"/>
    <property type="match status" value="1"/>
</dbReference>
<dbReference type="AlphaFoldDB" id="A0A8J6DZF3"/>
<sequence length="1018" mass="110825">MFDSADVDGGGDLDQQEFVEAFQSILGEGLSDKELTQLFMKIDANSDGNVDWEEFINYMVFQEGGRDGMGQGNVAFTPTPNPDIEGVSLSAYHREAIECITVLPGKRLVTAAHDGTIRVWSQESMAPLKTLQIGSSWICSMAVIPLPGGVYILALGRVNRSIDFVDIGIWETVGSISSMESSPLSLSYRPALSHTQPAALLVGDDAGTLVCINHIGEWIYHKTSIDNLRTTVNHDPEGLRNASRALYTRLCNHTFARFVPKTTAAVSTGGGGSPVKPKGKIITKKANFALEDVPADSEGPTAQAHSNALAALRRSVNTVIASQAIVTQTSLKQQKRATPHGNKLCNAAARLLMISALNLHSDWISEVVYVSDIDMVITASFDGHIKAVDPTCTGVRRVFNSTGRNIVSMSYSIRNRLIAACSSDWVVTIFNPYLPRPTATLNDDRTHHVGSISFADRTNQLIGLCPGTKDIVIWSAVTHQVTQVIHDKPLRAPEDRLGLLLFDSHGPSIIATSNRPHVWRIDPEQEKSVSLHSAPITQALFNTAFDVVVSTDAAGCVFVWDYSDGRLVFRYSEAHGDARLAAIAFDGTCRRLLTTGSDGSRHVWNFHNGQKINTLETVYPGECAAALYIEHPTTPLFAVAGWDRHVSLYADNEANHDAKVIPPMRVIGPHADDITCMAFHPPNILVTGVYGGHFYVWNSDSTFLRFIFDATGKRVRLGVPANSTPAGTDGYLDKVDESLGVVSVFFAEHLGGHLLTVCDDDYLRLWSISHDQSVKKGAILIATARLARSVTSVTLSESNEVLITGHSSGRVRTWSTFALSEFLRDNPVHADIEPCTAPVARMRSFPAHRSAVVTVDYLATPSGSDEPFILTGSKDTRVKLWTLGGKHLGSFGQKTWPQDSVKKSAVKFTQDTKIEKEGKPPKHGSGDIEQVNQVPAGPDTAVPATPEASTPKRPSTPPRSARPLPSALMEFTTTPVRSRSAAPSRKIYNIEAVEPPRTPHLDNRKRATDSQLMDILMM</sequence>
<evidence type="ECO:0000313" key="6">
    <source>
        <dbReference type="EMBL" id="KAG9390326.1"/>
    </source>
</evidence>
<dbReference type="InterPro" id="IPR015943">
    <property type="entry name" value="WD40/YVTN_repeat-like_dom_sf"/>
</dbReference>
<dbReference type="InterPro" id="IPR018247">
    <property type="entry name" value="EF_Hand_1_Ca_BS"/>
</dbReference>
<gene>
    <name evidence="6" type="ORF">J8273_7669</name>
</gene>
<dbReference type="InterPro" id="IPR001680">
    <property type="entry name" value="WD40_rpt"/>
</dbReference>
<dbReference type="Proteomes" id="UP000717585">
    <property type="component" value="Unassembled WGS sequence"/>
</dbReference>
<evidence type="ECO:0000256" key="3">
    <source>
        <dbReference type="PROSITE-ProRule" id="PRU00221"/>
    </source>
</evidence>
<name>A0A8J6DZF3_9EUKA</name>
<keyword evidence="7" id="KW-1185">Reference proteome</keyword>
<dbReference type="SMART" id="SM00320">
    <property type="entry name" value="WD40"/>
    <property type="match status" value="9"/>
</dbReference>
<protein>
    <submittedName>
        <fullName evidence="6">EF-hand domain pair</fullName>
    </submittedName>
</protein>
<dbReference type="InterPro" id="IPR002048">
    <property type="entry name" value="EF_hand_dom"/>
</dbReference>
<keyword evidence="1" id="KW-0677">Repeat</keyword>